<dbReference type="Pfam" id="PF08239">
    <property type="entry name" value="SH3_3"/>
    <property type="match status" value="2"/>
</dbReference>
<evidence type="ECO:0000313" key="4">
    <source>
        <dbReference type="Proteomes" id="UP000316425"/>
    </source>
</evidence>
<dbReference type="Gene3D" id="2.30.30.40">
    <property type="entry name" value="SH3 Domains"/>
    <property type="match status" value="7"/>
</dbReference>
<evidence type="ECO:0000256" key="1">
    <source>
        <dbReference type="SAM" id="Phobius"/>
    </source>
</evidence>
<keyword evidence="4" id="KW-1185">Reference proteome</keyword>
<comment type="caution">
    <text evidence="3">The sequence shown here is derived from an EMBL/GenBank/DDBJ whole genome shotgun (WGS) entry which is preliminary data.</text>
</comment>
<protein>
    <submittedName>
        <fullName evidence="3">SH3 domain-containing protein</fullName>
    </submittedName>
</protein>
<keyword evidence="1" id="KW-1133">Transmembrane helix</keyword>
<feature type="domain" description="SH3b" evidence="2">
    <location>
        <begin position="719"/>
        <end position="789"/>
    </location>
</feature>
<dbReference type="Proteomes" id="UP000316425">
    <property type="component" value="Unassembled WGS sequence"/>
</dbReference>
<reference evidence="3 4" key="1">
    <citation type="submission" date="2019-07" db="EMBL/GenBank/DDBJ databases">
        <title>Allobacillus sp. nov. SKP isolated from shrimp paste of Euphausiacea.</title>
        <authorList>
            <person name="Kanchanasin P."/>
            <person name="Tanasupawat S."/>
            <person name="Shi W."/>
            <person name="Wu L."/>
            <person name="Ma J."/>
        </authorList>
    </citation>
    <scope>NUCLEOTIDE SEQUENCE [LARGE SCALE GENOMIC DNA]</scope>
    <source>
        <strain evidence="3 4">SKP4-8</strain>
    </source>
</reference>
<dbReference type="PANTHER" id="PTHR34408">
    <property type="entry name" value="FAMILY PROTEIN, PUTATIVE-RELATED"/>
    <property type="match status" value="1"/>
</dbReference>
<dbReference type="PROSITE" id="PS51781">
    <property type="entry name" value="SH3B"/>
    <property type="match status" value="1"/>
</dbReference>
<dbReference type="GO" id="GO:0004040">
    <property type="term" value="F:amidase activity"/>
    <property type="evidence" value="ECO:0007669"/>
    <property type="project" value="InterPro"/>
</dbReference>
<keyword evidence="1" id="KW-0472">Membrane</keyword>
<dbReference type="PANTHER" id="PTHR34408:SF1">
    <property type="entry name" value="GLYCOSYL HYDROLASE FAMILY 19 DOMAIN-CONTAINING PROTEIN HI_1415"/>
    <property type="match status" value="1"/>
</dbReference>
<dbReference type="AlphaFoldDB" id="A0A556PMN7"/>
<organism evidence="3 4">
    <name type="scientific">Allobacillus salarius</name>
    <dbReference type="NCBI Taxonomy" id="1955272"/>
    <lineage>
        <taxon>Bacteria</taxon>
        <taxon>Bacillati</taxon>
        <taxon>Bacillota</taxon>
        <taxon>Bacilli</taxon>
        <taxon>Bacillales</taxon>
        <taxon>Bacillaceae</taxon>
        <taxon>Allobacillus</taxon>
    </lineage>
</organism>
<proteinExistence type="predicted"/>
<feature type="transmembrane region" description="Helical" evidence="1">
    <location>
        <begin position="25"/>
        <end position="46"/>
    </location>
</feature>
<dbReference type="InterPro" id="IPR002901">
    <property type="entry name" value="MGlyc_endo_b_GlcNAc-like_dom"/>
</dbReference>
<dbReference type="InterPro" id="IPR003646">
    <property type="entry name" value="SH3-like_bac-type"/>
</dbReference>
<dbReference type="InterPro" id="IPR052354">
    <property type="entry name" value="Cell_Wall_Dynamics_Protein"/>
</dbReference>
<dbReference type="EMBL" id="VMHE01000008">
    <property type="protein sequence ID" value="TSJ65662.1"/>
    <property type="molecule type" value="Genomic_DNA"/>
</dbReference>
<gene>
    <name evidence="3" type="ORF">FPQ13_06315</name>
</gene>
<dbReference type="Gene3D" id="1.10.530.10">
    <property type="match status" value="1"/>
</dbReference>
<evidence type="ECO:0000259" key="2">
    <source>
        <dbReference type="PROSITE" id="PS51781"/>
    </source>
</evidence>
<dbReference type="SMART" id="SM00287">
    <property type="entry name" value="SH3b"/>
    <property type="match status" value="3"/>
</dbReference>
<dbReference type="Pfam" id="PF01832">
    <property type="entry name" value="Glucosaminidase"/>
    <property type="match status" value="1"/>
</dbReference>
<accession>A0A556PMN7</accession>
<sequence>MLVHDLTSMFLFYIIWRFDRLKSKYLALGKWGLALVLVLFCLFTVFDSTKAESQLLEGVALEDVTNVYSGTSKDTRVLKSYKKGSILLYRSYNNNWYITKVYLNGKSHTGYIYSKDVDTATTNDQLLEGISLKNHTNVYSTARLNSNVLKSYSQGDRLLYRSFTNDWYKTGVIVRGKRYDGYIHSSSVENAIYSPTKEQGIAKKQYTHVYSKASKGSKVLKSYSSGSKLRFETYTTNWFKATVYVNGKPKTGYIHISDVELSVDSSAFIEGISVNRAIVYAKPNHSSSSLKSYRAGTILKYQPYTDKWHKAIVYINGSKRIGYIPVSVVENLVNYEEKLRGIAINGATSTYDVPSKESTKVKTYPEGTVLQFNTLTKNWYQAYNYVNGKRIKVYIPIDQVKTIHSNQQKLNGIAVKKPTNAYSRASRNSSVVKTYSRGSKLIINTFTDQWYEATVITNGKRKKAYFHKDDVDTSKVIEDTTKYDKNFNELVDIWLSKNPQIWTSKGFKPATREDIEYYANPNNFKDRDSSSFFQYLVLSQPAQIDADELNNTILKNKGTLHGTGQAFVDAAEAYSVNEIYLLAHALHETGNGTSTLASGVKYKGTTVYNMYGINAKDSCPVECGASYAYKEGWNTPYKAVVGGAKFIGEGYINAGQDTLYKMRWNPDSPGNHQYATDVNWALAQTGNIAKLYSMLDNYTLFFDIPEYKGEPTNSTAYPEQTLGSTTSNVNFREKATTNSNALSLINSGTTVKLLSYERGQVVNGNNIWYRVNYNGKIGYIHSDYLNIENLGQVVNVTTNLNVRSKPVDGNVISSLKNSTFVSVALDKNGNMITKDNWYKINVPNSNKTGWVSGDYFKVIK</sequence>
<dbReference type="OrthoDB" id="9816557at2"/>
<dbReference type="SMART" id="SM00047">
    <property type="entry name" value="LYZ2"/>
    <property type="match status" value="1"/>
</dbReference>
<keyword evidence="1" id="KW-0812">Transmembrane</keyword>
<evidence type="ECO:0000313" key="3">
    <source>
        <dbReference type="EMBL" id="TSJ65662.1"/>
    </source>
</evidence>
<name>A0A556PMN7_9BACI</name>